<dbReference type="EMBL" id="JARXYA010000009">
    <property type="protein sequence ID" value="MDH6504470.1"/>
    <property type="molecule type" value="Genomic_DNA"/>
</dbReference>
<evidence type="ECO:0000256" key="1">
    <source>
        <dbReference type="SAM" id="Phobius"/>
    </source>
</evidence>
<name>A0AA43MA28_9BURK</name>
<dbReference type="InterPro" id="IPR002541">
    <property type="entry name" value="Cyt_c_assembly"/>
</dbReference>
<feature type="domain" description="Cytochrome c assembly protein" evidence="2">
    <location>
        <begin position="73"/>
        <end position="278"/>
    </location>
</feature>
<keyword evidence="1" id="KW-1133">Transmembrane helix</keyword>
<evidence type="ECO:0000313" key="3">
    <source>
        <dbReference type="EMBL" id="MDH6504470.1"/>
    </source>
</evidence>
<feature type="transmembrane region" description="Helical" evidence="1">
    <location>
        <begin position="256"/>
        <end position="275"/>
    </location>
</feature>
<dbReference type="PANTHER" id="PTHR38034:SF1">
    <property type="entry name" value="INNER MEMBRANE PROTEIN YPJD"/>
    <property type="match status" value="1"/>
</dbReference>
<dbReference type="AlphaFoldDB" id="A0AA43MA28"/>
<dbReference type="Proteomes" id="UP001161160">
    <property type="component" value="Unassembled WGS sequence"/>
</dbReference>
<dbReference type="GO" id="GO:0017004">
    <property type="term" value="P:cytochrome complex assembly"/>
    <property type="evidence" value="ECO:0007669"/>
    <property type="project" value="InterPro"/>
</dbReference>
<evidence type="ECO:0000313" key="4">
    <source>
        <dbReference type="Proteomes" id="UP001161160"/>
    </source>
</evidence>
<sequence length="285" mass="31957">MDILGYSSYGWLPCALYLLLLVILTLRAKGSTESKLFSGFIQAAIFVILLIHGVQLHNSVFTDQGFVFGFAQDLSLIAWVGLAFYWFQSWFLPISSLRWLALIFAMICAFLPTVFPGALISPKAVSDPWFKAHFIVATMAVGLLSLAAMHAMLMSIQDRALHRQLAIIPNSRPAQWLEDLPPLMTMESLLFNLLYVGFVLLSLTVFSGLLFSQTLFGRPLVFDHKTVFALLSWILFAGLLIARWRVGLRGRMAVRWVLSAYTALLLAYVGSRFVMEIILQKSVNS</sequence>
<dbReference type="PANTHER" id="PTHR38034">
    <property type="entry name" value="INNER MEMBRANE PROTEIN YPJD"/>
    <property type="match status" value="1"/>
</dbReference>
<evidence type="ECO:0000259" key="2">
    <source>
        <dbReference type="Pfam" id="PF01578"/>
    </source>
</evidence>
<dbReference type="GO" id="GO:0020037">
    <property type="term" value="F:heme binding"/>
    <property type="evidence" value="ECO:0007669"/>
    <property type="project" value="InterPro"/>
</dbReference>
<dbReference type="Pfam" id="PF01578">
    <property type="entry name" value="Cytochrom_C_asm"/>
    <property type="match status" value="1"/>
</dbReference>
<gene>
    <name evidence="3" type="ORF">M2127_001795</name>
</gene>
<feature type="transmembrane region" description="Helical" evidence="1">
    <location>
        <begin position="6"/>
        <end position="24"/>
    </location>
</feature>
<proteinExistence type="predicted"/>
<feature type="transmembrane region" description="Helical" evidence="1">
    <location>
        <begin position="226"/>
        <end position="244"/>
    </location>
</feature>
<dbReference type="InterPro" id="IPR052372">
    <property type="entry name" value="YpjD/HemX"/>
</dbReference>
<feature type="transmembrane region" description="Helical" evidence="1">
    <location>
        <begin position="36"/>
        <end position="54"/>
    </location>
</feature>
<feature type="transmembrane region" description="Helical" evidence="1">
    <location>
        <begin position="99"/>
        <end position="120"/>
    </location>
</feature>
<feature type="transmembrane region" description="Helical" evidence="1">
    <location>
        <begin position="189"/>
        <end position="211"/>
    </location>
</feature>
<feature type="transmembrane region" description="Helical" evidence="1">
    <location>
        <begin position="132"/>
        <end position="153"/>
    </location>
</feature>
<comment type="caution">
    <text evidence="3">The sequence shown here is derived from an EMBL/GenBank/DDBJ whole genome shotgun (WGS) entry which is preliminary data.</text>
</comment>
<accession>A0AA43MA28</accession>
<keyword evidence="1" id="KW-0472">Membrane</keyword>
<protein>
    <submittedName>
        <fullName evidence="3">ABC-type uncharacterized transport system permease subunit</fullName>
    </submittedName>
</protein>
<dbReference type="RefSeq" id="WP_280756892.1">
    <property type="nucleotide sequence ID" value="NZ_JARXXW010000009.1"/>
</dbReference>
<keyword evidence="4" id="KW-1185">Reference proteome</keyword>
<organism evidence="3 4">
    <name type="scientific">Polynucleobacter sphagniphilus</name>
    <dbReference type="NCBI Taxonomy" id="1743169"/>
    <lineage>
        <taxon>Bacteria</taxon>
        <taxon>Pseudomonadati</taxon>
        <taxon>Pseudomonadota</taxon>
        <taxon>Betaproteobacteria</taxon>
        <taxon>Burkholderiales</taxon>
        <taxon>Burkholderiaceae</taxon>
        <taxon>Polynucleobacter</taxon>
    </lineage>
</organism>
<reference evidence="3" key="1">
    <citation type="submission" date="2023-04" db="EMBL/GenBank/DDBJ databases">
        <title>Genome Encyclopedia of Bacteria and Archaea VI: Functional Genomics of Type Strains.</title>
        <authorList>
            <person name="Whitman W."/>
        </authorList>
    </citation>
    <scope>NUCLEOTIDE SEQUENCE</scope>
    <source>
        <strain evidence="3">Enz.4-51</strain>
    </source>
</reference>
<feature type="transmembrane region" description="Helical" evidence="1">
    <location>
        <begin position="66"/>
        <end position="87"/>
    </location>
</feature>
<keyword evidence="1" id="KW-0812">Transmembrane</keyword>